<evidence type="ECO:0000313" key="2">
    <source>
        <dbReference type="EMBL" id="KAJ5183842.1"/>
    </source>
</evidence>
<dbReference type="OrthoDB" id="5395975at2759"/>
<accession>A0A9W9ITP9</accession>
<feature type="region of interest" description="Disordered" evidence="1">
    <location>
        <begin position="41"/>
        <end position="104"/>
    </location>
</feature>
<protein>
    <submittedName>
        <fullName evidence="2">Uncharacterized protein</fullName>
    </submittedName>
</protein>
<gene>
    <name evidence="2" type="ORF">N7492_001458</name>
</gene>
<keyword evidence="3" id="KW-1185">Reference proteome</keyword>
<sequence length="293" mass="32708">MEILVHIAAPTALADDARYRAQAYAIAHAWELPDSHDADVIGPHRPTFDHSHSPLYDSPISVIPDSQPESSQDARRRLHPQPPSLVEQGSPGASSPSLLPNNSTLQDISSMLLPREIRPPPPPISTAPFATHITPTLAMLTRRLNPARTFKPSLQTRTLDQLERGYWSVRFTLHDPPDPPSPVDAAHLLNGPNPWESPSFHHFWSFLAEFVGKEARAGWGVWCILERDPSMPDPEMTDSPDAPGSVSVVLKVYAWGEVAMHVYLLLFLASERRVRGMGAEWRDFREEVVIRMP</sequence>
<dbReference type="Proteomes" id="UP001146351">
    <property type="component" value="Unassembled WGS sequence"/>
</dbReference>
<evidence type="ECO:0000313" key="3">
    <source>
        <dbReference type="Proteomes" id="UP001146351"/>
    </source>
</evidence>
<comment type="caution">
    <text evidence="2">The sequence shown here is derived from an EMBL/GenBank/DDBJ whole genome shotgun (WGS) entry which is preliminary data.</text>
</comment>
<proteinExistence type="predicted"/>
<feature type="compositionally biased region" description="Low complexity" evidence="1">
    <location>
        <begin position="89"/>
        <end position="103"/>
    </location>
</feature>
<organism evidence="2 3">
    <name type="scientific">Penicillium capsulatum</name>
    <dbReference type="NCBI Taxonomy" id="69766"/>
    <lineage>
        <taxon>Eukaryota</taxon>
        <taxon>Fungi</taxon>
        <taxon>Dikarya</taxon>
        <taxon>Ascomycota</taxon>
        <taxon>Pezizomycotina</taxon>
        <taxon>Eurotiomycetes</taxon>
        <taxon>Eurotiomycetidae</taxon>
        <taxon>Eurotiales</taxon>
        <taxon>Aspergillaceae</taxon>
        <taxon>Penicillium</taxon>
    </lineage>
</organism>
<dbReference type="EMBL" id="JAPQKO010000001">
    <property type="protein sequence ID" value="KAJ5183842.1"/>
    <property type="molecule type" value="Genomic_DNA"/>
</dbReference>
<reference evidence="2" key="2">
    <citation type="journal article" date="2023" name="IMA Fungus">
        <title>Comparative genomic study of the Penicillium genus elucidates a diverse pangenome and 15 lateral gene transfer events.</title>
        <authorList>
            <person name="Petersen C."/>
            <person name="Sorensen T."/>
            <person name="Nielsen M.R."/>
            <person name="Sondergaard T.E."/>
            <person name="Sorensen J.L."/>
            <person name="Fitzpatrick D.A."/>
            <person name="Frisvad J.C."/>
            <person name="Nielsen K.L."/>
        </authorList>
    </citation>
    <scope>NUCLEOTIDE SEQUENCE</scope>
    <source>
        <strain evidence="2">IBT 21917</strain>
    </source>
</reference>
<reference evidence="2" key="1">
    <citation type="submission" date="2022-11" db="EMBL/GenBank/DDBJ databases">
        <authorList>
            <person name="Petersen C."/>
        </authorList>
    </citation>
    <scope>NUCLEOTIDE SEQUENCE</scope>
    <source>
        <strain evidence="2">IBT 21917</strain>
    </source>
</reference>
<name>A0A9W9ITP9_9EURO</name>
<dbReference type="AlphaFoldDB" id="A0A9W9ITP9"/>
<evidence type="ECO:0000256" key="1">
    <source>
        <dbReference type="SAM" id="MobiDB-lite"/>
    </source>
</evidence>